<organism evidence="1 2">
    <name type="scientific">Wallemia mellicola (strain ATCC MYA-4683 / CBS 633.66)</name>
    <name type="common">Wallemia sebi (CBS 633.66)</name>
    <dbReference type="NCBI Taxonomy" id="671144"/>
    <lineage>
        <taxon>Eukaryota</taxon>
        <taxon>Fungi</taxon>
        <taxon>Dikarya</taxon>
        <taxon>Basidiomycota</taxon>
        <taxon>Wallemiomycotina</taxon>
        <taxon>Wallemiomycetes</taxon>
        <taxon>Wallemiales</taxon>
        <taxon>Wallemiaceae</taxon>
        <taxon>Wallemia</taxon>
    </lineage>
</organism>
<protein>
    <submittedName>
        <fullName evidence="1">Uncharacterized protein</fullName>
    </submittedName>
</protein>
<dbReference type="EMBL" id="JH668240">
    <property type="protein sequence ID" value="EIM20371.1"/>
    <property type="molecule type" value="Genomic_DNA"/>
</dbReference>
<dbReference type="Proteomes" id="UP000005242">
    <property type="component" value="Unassembled WGS sequence"/>
</dbReference>
<dbReference type="HOGENOM" id="CLU_162195_0_0_1"/>
<name>I4Y8S9_WALMC</name>
<dbReference type="GeneID" id="18474291"/>
<accession>I4Y8S9</accession>
<dbReference type="AlphaFoldDB" id="I4Y8S9"/>
<dbReference type="Pfam" id="PF19373">
    <property type="entry name" value="DUF5948"/>
    <property type="match status" value="1"/>
</dbReference>
<proteinExistence type="predicted"/>
<evidence type="ECO:0000313" key="1">
    <source>
        <dbReference type="EMBL" id="EIM20371.1"/>
    </source>
</evidence>
<sequence>MPRSQSNYFRSCVFLETYKTHFKYFSSSFINTMNFTLTRAIIVAVILGTAQAAHIAACTENKDGTGPYDSYATEACCGEQSGIYNVHGHYSEKYGDCRTGIVGGNSVDQGAITACCTKLGKGSTAQ</sequence>
<dbReference type="RefSeq" id="XP_006959628.1">
    <property type="nucleotide sequence ID" value="XM_006959566.1"/>
</dbReference>
<gene>
    <name evidence="1" type="ORF">WALSEDRAFT_61025</name>
</gene>
<reference evidence="1 2" key="1">
    <citation type="journal article" date="2012" name="Fungal Genet. Biol.">
        <title>The genome of the xerotolerant mold Wallemia sebi reveals adaptations to osmotic stress and suggests cryptic sexual reproduction.</title>
        <authorList>
            <person name="Padamsee M."/>
            <person name="Kumar T.K.A."/>
            <person name="Riley R."/>
            <person name="Binder M."/>
            <person name="Boyd A."/>
            <person name="Calvo A.M."/>
            <person name="Furukawa K."/>
            <person name="Hesse C."/>
            <person name="Hohmann S."/>
            <person name="James T.Y."/>
            <person name="LaButti K."/>
            <person name="Lapidus A."/>
            <person name="Lindquist E."/>
            <person name="Lucas S."/>
            <person name="Miller K."/>
            <person name="Shantappa S."/>
            <person name="Grigoriev I.V."/>
            <person name="Hibbett D.S."/>
            <person name="McLaughlin D.J."/>
            <person name="Spatafora J.W."/>
            <person name="Aime M.C."/>
        </authorList>
    </citation>
    <scope>NUCLEOTIDE SEQUENCE [LARGE SCALE GENOMIC DNA]</scope>
    <source>
        <strain evidence="2">ATCC MYA-4683 / CBS 633.66</strain>
    </source>
</reference>
<dbReference type="KEGG" id="wse:WALSEDRAFT_61025"/>
<evidence type="ECO:0000313" key="2">
    <source>
        <dbReference type="Proteomes" id="UP000005242"/>
    </source>
</evidence>
<dbReference type="InParanoid" id="I4Y8S9"/>
<dbReference type="InterPro" id="IPR045992">
    <property type="entry name" value="DUF5948"/>
</dbReference>
<keyword evidence="2" id="KW-1185">Reference proteome</keyword>